<protein>
    <submittedName>
        <fullName evidence="1">Uncharacterized protein</fullName>
    </submittedName>
</protein>
<dbReference type="AlphaFoldDB" id="A0A1J5NXZ0"/>
<reference evidence="1" key="1">
    <citation type="submission" date="2016-10" db="EMBL/GenBank/DDBJ databases">
        <title>Sequence of Gallionella enrichment culture.</title>
        <authorList>
            <person name="Poehlein A."/>
            <person name="Muehling M."/>
            <person name="Daniel R."/>
        </authorList>
    </citation>
    <scope>NUCLEOTIDE SEQUENCE</scope>
</reference>
<proteinExistence type="predicted"/>
<accession>A0A1J5NXZ0</accession>
<dbReference type="EMBL" id="MLJW01008392">
    <property type="protein sequence ID" value="OIQ64129.1"/>
    <property type="molecule type" value="Genomic_DNA"/>
</dbReference>
<sequence length="224" mass="24512">MTHNTIAPKARSLPCVQSWISGDNNLPMPRAATSKLTLATAPPMIRDASSANWSARAIKREIPQPFKPSVTSIPSTNSRPSMTECHRPPYWVAVTANRAAWLTVSKDRANSAPTAATPQALRTCMIRPNILLFKPTSDTWLSGAATSTACKLAIPNNNRKTTDVQAPNAFSQSGGVQRWLSMPTASAMLSTTTPCPSEKRVPQYLENHCRWRELMRVSPSMVAR</sequence>
<gene>
    <name evidence="1" type="ORF">GALL_543240</name>
</gene>
<comment type="caution">
    <text evidence="1">The sequence shown here is derived from an EMBL/GenBank/DDBJ whole genome shotgun (WGS) entry which is preliminary data.</text>
</comment>
<name>A0A1J5NXZ0_9ZZZZ</name>
<organism evidence="1">
    <name type="scientific">mine drainage metagenome</name>
    <dbReference type="NCBI Taxonomy" id="410659"/>
    <lineage>
        <taxon>unclassified sequences</taxon>
        <taxon>metagenomes</taxon>
        <taxon>ecological metagenomes</taxon>
    </lineage>
</organism>
<evidence type="ECO:0000313" key="1">
    <source>
        <dbReference type="EMBL" id="OIQ64129.1"/>
    </source>
</evidence>